<dbReference type="PANTHER" id="PTHR33284">
    <property type="entry name" value="RIBOSOMAL PROTEIN L25/GLN-TRNA SYNTHETASE, ANTI-CODON-BINDING DOMAIN-CONTAINING PROTEIN"/>
    <property type="match status" value="1"/>
</dbReference>
<evidence type="ECO:0000256" key="3">
    <source>
        <dbReference type="ARBA" id="ARBA00022980"/>
    </source>
</evidence>
<dbReference type="PANTHER" id="PTHR33284:SF1">
    <property type="entry name" value="RIBOSOMAL PROTEIN L25_GLN-TRNA SYNTHETASE, ANTI-CODON-BINDING DOMAIN-CONTAINING PROTEIN"/>
    <property type="match status" value="1"/>
</dbReference>
<dbReference type="CDD" id="cd00495">
    <property type="entry name" value="Ribosomal_L25_TL5_CTC"/>
    <property type="match status" value="1"/>
</dbReference>
<dbReference type="NCBIfam" id="TIGR00731">
    <property type="entry name" value="bL25_bact_ctc"/>
    <property type="match status" value="1"/>
</dbReference>
<dbReference type="GO" id="GO:0006412">
    <property type="term" value="P:translation"/>
    <property type="evidence" value="ECO:0007669"/>
    <property type="project" value="UniProtKB-UniRule"/>
</dbReference>
<feature type="domain" description="Large ribosomal subunit protein bL25 L25" evidence="6">
    <location>
        <begin position="8"/>
        <end position="91"/>
    </location>
</feature>
<dbReference type="SUPFAM" id="SSF50715">
    <property type="entry name" value="Ribosomal protein L25-like"/>
    <property type="match status" value="1"/>
</dbReference>
<evidence type="ECO:0000256" key="1">
    <source>
        <dbReference type="ARBA" id="ARBA00022730"/>
    </source>
</evidence>
<evidence type="ECO:0000256" key="4">
    <source>
        <dbReference type="ARBA" id="ARBA00023274"/>
    </source>
</evidence>
<dbReference type="Pfam" id="PF01386">
    <property type="entry name" value="Ribosomal_L25p"/>
    <property type="match status" value="1"/>
</dbReference>
<proteinExistence type="inferred from homology"/>
<dbReference type="GO" id="GO:0003735">
    <property type="term" value="F:structural constituent of ribosome"/>
    <property type="evidence" value="ECO:0007669"/>
    <property type="project" value="InterPro"/>
</dbReference>
<dbReference type="InterPro" id="IPR029751">
    <property type="entry name" value="Ribosomal_L25_dom"/>
</dbReference>
<comment type="function">
    <text evidence="5">This is one of the proteins that binds to the 5S RNA in the ribosome where it forms part of the central protuberance.</text>
</comment>
<protein>
    <recommendedName>
        <fullName evidence="5">Large ribosomal subunit protein bL25</fullName>
    </recommendedName>
    <alternativeName>
        <fullName evidence="5">General stress protein CTC</fullName>
    </alternativeName>
</protein>
<dbReference type="Pfam" id="PF14693">
    <property type="entry name" value="Ribosomal_TL5_C"/>
    <property type="match status" value="1"/>
</dbReference>
<dbReference type="InterPro" id="IPR011035">
    <property type="entry name" value="Ribosomal_bL25/Gln-tRNA_synth"/>
</dbReference>
<keyword evidence="2 5" id="KW-0694">RNA-binding</keyword>
<keyword evidence="4 5" id="KW-0687">Ribonucleoprotein</keyword>
<dbReference type="InterPro" id="IPR001021">
    <property type="entry name" value="Ribosomal_bL25_long"/>
</dbReference>
<dbReference type="GO" id="GO:0022625">
    <property type="term" value="C:cytosolic large ribosomal subunit"/>
    <property type="evidence" value="ECO:0007669"/>
    <property type="project" value="TreeGrafter"/>
</dbReference>
<comment type="caution">
    <text evidence="8">The sequence shown here is derived from an EMBL/GenBank/DDBJ whole genome shotgun (WGS) entry which is preliminary data.</text>
</comment>
<dbReference type="RefSeq" id="WP_132848913.1">
    <property type="nucleotide sequence ID" value="NZ_CP058648.1"/>
</dbReference>
<dbReference type="InterPro" id="IPR020057">
    <property type="entry name" value="Ribosomal_bL25_b-dom"/>
</dbReference>
<sequence>MQNIIESALRSEVGTNASHRTREAGYIPAVIYSRNINPLPVQVERKYLEGILRTQGSNTLVSIDIGNNSYTTYIKEIQRHPVTKEIIHMDFQQVEQNEDIYITIPVVLRGRSQVEKSGVVVQQQLKEIEVKCTTSNIPKKLEFDISKFGIGESLRVADLEISEEISIVNDPQSIIASVATLKQEIESSEV</sequence>
<evidence type="ECO:0000259" key="6">
    <source>
        <dbReference type="Pfam" id="PF01386"/>
    </source>
</evidence>
<name>A0A4R2TH90_9FIRM</name>
<reference evidence="8 9" key="1">
    <citation type="submission" date="2019-03" db="EMBL/GenBank/DDBJ databases">
        <title>Genomic Encyclopedia of Type Strains, Phase IV (KMG-IV): sequencing the most valuable type-strain genomes for metagenomic binning, comparative biology and taxonomic classification.</title>
        <authorList>
            <person name="Goeker M."/>
        </authorList>
    </citation>
    <scope>NUCLEOTIDE SEQUENCE [LARGE SCALE GENOMIC DNA]</scope>
    <source>
        <strain evidence="8 9">DSM 100013</strain>
    </source>
</reference>
<evidence type="ECO:0000313" key="9">
    <source>
        <dbReference type="Proteomes" id="UP000295504"/>
    </source>
</evidence>
<evidence type="ECO:0000256" key="2">
    <source>
        <dbReference type="ARBA" id="ARBA00022884"/>
    </source>
</evidence>
<dbReference type="InterPro" id="IPR037121">
    <property type="entry name" value="Ribosomal_bL25_C"/>
</dbReference>
<feature type="domain" description="Large ribosomal subunit protein bL25 beta" evidence="7">
    <location>
        <begin position="101"/>
        <end position="180"/>
    </location>
</feature>
<dbReference type="Proteomes" id="UP000295504">
    <property type="component" value="Unassembled WGS sequence"/>
</dbReference>
<organism evidence="8 9">
    <name type="scientific">Serpentinicella alkaliphila</name>
    <dbReference type="NCBI Taxonomy" id="1734049"/>
    <lineage>
        <taxon>Bacteria</taxon>
        <taxon>Bacillati</taxon>
        <taxon>Bacillota</taxon>
        <taxon>Clostridia</taxon>
        <taxon>Peptostreptococcales</taxon>
        <taxon>Natronincolaceae</taxon>
        <taxon>Serpentinicella</taxon>
    </lineage>
</organism>
<dbReference type="EMBL" id="SLYC01000026">
    <property type="protein sequence ID" value="TCQ01572.1"/>
    <property type="molecule type" value="Genomic_DNA"/>
</dbReference>
<keyword evidence="1 5" id="KW-0699">rRNA-binding</keyword>
<evidence type="ECO:0000259" key="7">
    <source>
        <dbReference type="Pfam" id="PF14693"/>
    </source>
</evidence>
<dbReference type="HAMAP" id="MF_01334">
    <property type="entry name" value="Ribosomal_bL25_CTC"/>
    <property type="match status" value="1"/>
</dbReference>
<evidence type="ECO:0000313" key="8">
    <source>
        <dbReference type="EMBL" id="TCQ01572.1"/>
    </source>
</evidence>
<gene>
    <name evidence="5" type="primary">rplY</name>
    <name evidence="5" type="synonym">ctc</name>
    <name evidence="8" type="ORF">EDD79_102638</name>
</gene>
<keyword evidence="3 5" id="KW-0689">Ribosomal protein</keyword>
<dbReference type="Gene3D" id="2.170.120.20">
    <property type="entry name" value="Ribosomal protein L25, beta domain"/>
    <property type="match status" value="1"/>
</dbReference>
<dbReference type="GO" id="GO:0008097">
    <property type="term" value="F:5S rRNA binding"/>
    <property type="evidence" value="ECO:0007669"/>
    <property type="project" value="InterPro"/>
</dbReference>
<comment type="subunit">
    <text evidence="5">Part of the 50S ribosomal subunit; part of the 5S rRNA/L5/L18/L25 subcomplex. Contacts the 5S rRNA. Binds to the 5S rRNA independently of L5 and L18.</text>
</comment>
<dbReference type="Gene3D" id="2.40.240.10">
    <property type="entry name" value="Ribosomal Protein L25, Chain P"/>
    <property type="match status" value="1"/>
</dbReference>
<evidence type="ECO:0000256" key="5">
    <source>
        <dbReference type="HAMAP-Rule" id="MF_01334"/>
    </source>
</evidence>
<dbReference type="OrthoDB" id="9790002at2"/>
<keyword evidence="9" id="KW-1185">Reference proteome</keyword>
<dbReference type="InterPro" id="IPR020930">
    <property type="entry name" value="Ribosomal_uL5_bac-type"/>
</dbReference>
<dbReference type="AlphaFoldDB" id="A0A4R2TH90"/>
<dbReference type="InterPro" id="IPR020056">
    <property type="entry name" value="Rbsml_bL25/Gln-tRNA_synth_N"/>
</dbReference>
<accession>A0A4R2TH90</accession>
<comment type="similarity">
    <text evidence="5">Belongs to the bacterial ribosomal protein bL25 family. CTC subfamily.</text>
</comment>